<dbReference type="EMBL" id="QPIZ01000016">
    <property type="protein sequence ID" value="RCW32054.1"/>
    <property type="molecule type" value="Genomic_DNA"/>
</dbReference>
<name>A0A368UXD7_9BACT</name>
<dbReference type="RefSeq" id="WP_114437368.1">
    <property type="nucleotide sequence ID" value="NZ_QPIZ01000016.1"/>
</dbReference>
<comment type="caution">
    <text evidence="1">The sequence shown here is derived from an EMBL/GenBank/DDBJ whole genome shotgun (WGS) entry which is preliminary data.</text>
</comment>
<sequence>MIEKKMTIPAGSILKNEDFDYIDSFQGVICSPVKDVDIIEIGNLFLSSGPDWANSLMVVRDSIVGVFGLKTGTQLIKEQDKEKTLNFVPGERVGLFKVFEKTENELIMGEDDAHLDFRISIFIDKHTSDTSKSSLSLTTTVVFKNWFGRLYFLLVQFFHQLIVKATLKRMLRKINRCNNQKND</sequence>
<dbReference type="InterPro" id="IPR021295">
    <property type="entry name" value="DUF2867"/>
</dbReference>
<proteinExistence type="predicted"/>
<dbReference type="Proteomes" id="UP000252733">
    <property type="component" value="Unassembled WGS sequence"/>
</dbReference>
<protein>
    <submittedName>
        <fullName evidence="1">Uncharacterized protein DUF2867</fullName>
    </submittedName>
</protein>
<organism evidence="1 2">
    <name type="scientific">Marinilabilia salmonicolor</name>
    <dbReference type="NCBI Taxonomy" id="989"/>
    <lineage>
        <taxon>Bacteria</taxon>
        <taxon>Pseudomonadati</taxon>
        <taxon>Bacteroidota</taxon>
        <taxon>Bacteroidia</taxon>
        <taxon>Marinilabiliales</taxon>
        <taxon>Marinilabiliaceae</taxon>
        <taxon>Marinilabilia</taxon>
    </lineage>
</organism>
<dbReference type="Pfam" id="PF11066">
    <property type="entry name" value="DUF2867"/>
    <property type="match status" value="1"/>
</dbReference>
<evidence type="ECO:0000313" key="2">
    <source>
        <dbReference type="Proteomes" id="UP000252733"/>
    </source>
</evidence>
<accession>A0A368UXD7</accession>
<evidence type="ECO:0000313" key="1">
    <source>
        <dbReference type="EMBL" id="RCW32054.1"/>
    </source>
</evidence>
<keyword evidence="2" id="KW-1185">Reference proteome</keyword>
<dbReference type="AlphaFoldDB" id="A0A368UXD7"/>
<reference evidence="1 2" key="1">
    <citation type="submission" date="2018-07" db="EMBL/GenBank/DDBJ databases">
        <title>Freshwater and sediment microbial communities from various areas in North America, analyzing microbe dynamics in response to fracking.</title>
        <authorList>
            <person name="Lamendella R."/>
        </authorList>
    </citation>
    <scope>NUCLEOTIDE SEQUENCE [LARGE SCALE GENOMIC DNA]</scope>
    <source>
        <strain evidence="1 2">160A</strain>
    </source>
</reference>
<gene>
    <name evidence="1" type="ORF">DFO77_116121</name>
</gene>